<organism evidence="2 3">
    <name type="scientific">Panaeolus cyanescens</name>
    <dbReference type="NCBI Taxonomy" id="181874"/>
    <lineage>
        <taxon>Eukaryota</taxon>
        <taxon>Fungi</taxon>
        <taxon>Dikarya</taxon>
        <taxon>Basidiomycota</taxon>
        <taxon>Agaricomycotina</taxon>
        <taxon>Agaricomycetes</taxon>
        <taxon>Agaricomycetidae</taxon>
        <taxon>Agaricales</taxon>
        <taxon>Agaricineae</taxon>
        <taxon>Galeropsidaceae</taxon>
        <taxon>Panaeolus</taxon>
    </lineage>
</organism>
<proteinExistence type="predicted"/>
<reference evidence="2 3" key="1">
    <citation type="journal article" date="2018" name="Evol. Lett.">
        <title>Horizontal gene cluster transfer increased hallucinogenic mushroom diversity.</title>
        <authorList>
            <person name="Reynolds H.T."/>
            <person name="Vijayakumar V."/>
            <person name="Gluck-Thaler E."/>
            <person name="Korotkin H.B."/>
            <person name="Matheny P.B."/>
            <person name="Slot J.C."/>
        </authorList>
    </citation>
    <scope>NUCLEOTIDE SEQUENCE [LARGE SCALE GENOMIC DNA]</scope>
    <source>
        <strain evidence="2 3">2629</strain>
    </source>
</reference>
<sequence>MKLSALLYIAASACVSFTTVLATPCRGDFDFQLQSGDDDLLLANLPSHLGGQATFYRAVTGRERAVVATNYPVGGHPAKPLEIAGDFSPNGAVYVFSDLTQAIKWGDGWSKGLPDPKWYLVTFKYTPITGMKIKSFSSGTAEWKTFVNANYQSGGTSPYDAVEGPVSHGSGSTLAPYLEGGNMVYEAGFMNNGLKSLVVTSVATRTAGGGEWCKGFTGAERSLVSKNYPVGGHPAKPNEQAGNLSPNGAVYVFHDLQQALNWGDSRAKLRESDKTWFLITFKYRPVSGLKTKSFSSGTSEWLAFIKGNYKGGTSQYDIVEGPIEVSGKAYIENGNMIYEAAFMNNGLKALTVTAVTPKVGGGKKWCEGCNIL</sequence>
<dbReference type="EMBL" id="NHTK01005782">
    <property type="protein sequence ID" value="PPQ74011.1"/>
    <property type="molecule type" value="Genomic_DNA"/>
</dbReference>
<keyword evidence="1" id="KW-0732">Signal</keyword>
<keyword evidence="3" id="KW-1185">Reference proteome</keyword>
<accession>A0A409W678</accession>
<protein>
    <submittedName>
        <fullName evidence="2">Uncharacterized protein</fullName>
    </submittedName>
</protein>
<name>A0A409W678_9AGAR</name>
<feature type="chain" id="PRO_5019518000" evidence="1">
    <location>
        <begin position="23"/>
        <end position="372"/>
    </location>
</feature>
<evidence type="ECO:0000313" key="3">
    <source>
        <dbReference type="Proteomes" id="UP000284842"/>
    </source>
</evidence>
<gene>
    <name evidence="2" type="ORF">CVT24_012618</name>
</gene>
<dbReference type="InParanoid" id="A0A409W678"/>
<dbReference type="Proteomes" id="UP000284842">
    <property type="component" value="Unassembled WGS sequence"/>
</dbReference>
<feature type="signal peptide" evidence="1">
    <location>
        <begin position="1"/>
        <end position="22"/>
    </location>
</feature>
<dbReference type="AlphaFoldDB" id="A0A409W678"/>
<evidence type="ECO:0000313" key="2">
    <source>
        <dbReference type="EMBL" id="PPQ74011.1"/>
    </source>
</evidence>
<comment type="caution">
    <text evidence="2">The sequence shown here is derived from an EMBL/GenBank/DDBJ whole genome shotgun (WGS) entry which is preliminary data.</text>
</comment>
<evidence type="ECO:0000256" key="1">
    <source>
        <dbReference type="SAM" id="SignalP"/>
    </source>
</evidence>
<dbReference type="OrthoDB" id="2885854at2759"/>